<gene>
    <name evidence="2" type="ORF">HDG69_001726</name>
</gene>
<organism evidence="2 3">
    <name type="scientific">Isoptericola halotolerans</name>
    <dbReference type="NCBI Taxonomy" id="300560"/>
    <lineage>
        <taxon>Bacteria</taxon>
        <taxon>Bacillati</taxon>
        <taxon>Actinomycetota</taxon>
        <taxon>Actinomycetes</taxon>
        <taxon>Micrococcales</taxon>
        <taxon>Promicromonosporaceae</taxon>
        <taxon>Isoptericola</taxon>
    </lineage>
</organism>
<feature type="chain" id="PRO_5046285424" description="Peptidase inhibitor family I36" evidence="1">
    <location>
        <begin position="24"/>
        <end position="126"/>
    </location>
</feature>
<evidence type="ECO:0000256" key="1">
    <source>
        <dbReference type="SAM" id="SignalP"/>
    </source>
</evidence>
<evidence type="ECO:0000313" key="3">
    <source>
        <dbReference type="Proteomes" id="UP000757540"/>
    </source>
</evidence>
<keyword evidence="1" id="KW-0732">Signal</keyword>
<evidence type="ECO:0008006" key="4">
    <source>
        <dbReference type="Google" id="ProtNLM"/>
    </source>
</evidence>
<accession>A0ABX2A3J9</accession>
<proteinExistence type="predicted"/>
<reference evidence="2 3" key="1">
    <citation type="submission" date="2020-05" db="EMBL/GenBank/DDBJ databases">
        <title>Genomic Encyclopedia of Type Strains, Phase III (KMG-III): the genomes of soil and plant-associated and newly described type strains.</title>
        <authorList>
            <person name="Whitman W."/>
        </authorList>
    </citation>
    <scope>NUCLEOTIDE SEQUENCE [LARGE SCALE GENOMIC DNA]</scope>
    <source>
        <strain evidence="2 3">KCTC 19046</strain>
    </source>
</reference>
<name>A0ABX2A3J9_9MICO</name>
<comment type="caution">
    <text evidence="2">The sequence shown here is derived from an EMBL/GenBank/DDBJ whole genome shotgun (WGS) entry which is preliminary data.</text>
</comment>
<dbReference type="EMBL" id="JABEZU010000002">
    <property type="protein sequence ID" value="NOV97151.1"/>
    <property type="molecule type" value="Genomic_DNA"/>
</dbReference>
<feature type="signal peptide" evidence="1">
    <location>
        <begin position="1"/>
        <end position="23"/>
    </location>
</feature>
<protein>
    <recommendedName>
        <fullName evidence="4">Peptidase inhibitor family I36</fullName>
    </recommendedName>
</protein>
<dbReference type="RefSeq" id="WP_171783397.1">
    <property type="nucleotide sequence ID" value="NZ_BAAAML010000014.1"/>
</dbReference>
<evidence type="ECO:0000313" key="2">
    <source>
        <dbReference type="EMBL" id="NOV97151.1"/>
    </source>
</evidence>
<sequence length="126" mass="13201">MPRTRTLVVGAAATVLAAGLALAAPVAWLEVDEAAAPPISALADLPDGAQVTAIDRSCGSGGCWLVYSVLPRTGTSPQELADAVAPQGEVCSVRSVVDLRRVCTWTDEVGLTEVRFGVRYDRHLDL</sequence>
<dbReference type="Proteomes" id="UP000757540">
    <property type="component" value="Unassembled WGS sequence"/>
</dbReference>
<keyword evidence="3" id="KW-1185">Reference proteome</keyword>